<dbReference type="PANTHER" id="PTHR31272:SF4">
    <property type="entry name" value="CYTOCHROME C-TYPE BIOGENESIS PROTEIN HI_1454-RELATED"/>
    <property type="match status" value="1"/>
</dbReference>
<accession>A0A7W4UDS8</accession>
<name>A0A7W4UDS8_9CELL</name>
<feature type="region of interest" description="Disordered" evidence="1">
    <location>
        <begin position="278"/>
        <end position="308"/>
    </location>
</feature>
<feature type="transmembrane region" description="Helical" evidence="2">
    <location>
        <begin position="51"/>
        <end position="74"/>
    </location>
</feature>
<dbReference type="EMBL" id="JACHVX010000002">
    <property type="protein sequence ID" value="MBB2922202.1"/>
    <property type="molecule type" value="Genomic_DNA"/>
</dbReference>
<feature type="transmembrane region" description="Helical" evidence="2">
    <location>
        <begin position="6"/>
        <end position="30"/>
    </location>
</feature>
<sequence>MDGLPLGLALAAGSLAALNPCGFALLPAYLTRLVAAGDGSAAGGVVRAVRFTAGMTAGFLAVFGTAGLVLGALAASIQPALPYVTVALGLVAVVLGVRGLAGRSTGSVQLPRLGGAPRTTWLSQAGYGVAFALASLSCTIAPFLAVTSAALARADLLGVVVAFGAYAVGMGAVVLVLALAAVGARASVARALRRAGGSLGRWAGGLLLVSGLYVCWYGLWELRVLGGGAADDAVVGAVLSAQAGVARWVGERTVLVLAVAGVAALLVVLWGVRRRSRDRERDARLPEPGPAPVVRSRTPDDHDVPDAR</sequence>
<evidence type="ECO:0000313" key="4">
    <source>
        <dbReference type="Proteomes" id="UP000518206"/>
    </source>
</evidence>
<protein>
    <submittedName>
        <fullName evidence="3">Cytochrome c biogenesis protein CcdA</fullName>
    </submittedName>
</protein>
<feature type="transmembrane region" description="Helical" evidence="2">
    <location>
        <begin position="202"/>
        <end position="220"/>
    </location>
</feature>
<feature type="compositionally biased region" description="Basic and acidic residues" evidence="1">
    <location>
        <begin position="297"/>
        <end position="308"/>
    </location>
</feature>
<dbReference type="InterPro" id="IPR051790">
    <property type="entry name" value="Cytochrome_c-biogenesis_DsbD"/>
</dbReference>
<dbReference type="Proteomes" id="UP000518206">
    <property type="component" value="Unassembled WGS sequence"/>
</dbReference>
<gene>
    <name evidence="3" type="ORF">FHR80_001114</name>
</gene>
<dbReference type="AlphaFoldDB" id="A0A7W4UDS8"/>
<feature type="transmembrane region" description="Helical" evidence="2">
    <location>
        <begin position="156"/>
        <end position="182"/>
    </location>
</feature>
<feature type="transmembrane region" description="Helical" evidence="2">
    <location>
        <begin position="254"/>
        <end position="272"/>
    </location>
</feature>
<evidence type="ECO:0000313" key="3">
    <source>
        <dbReference type="EMBL" id="MBB2922202.1"/>
    </source>
</evidence>
<evidence type="ECO:0000256" key="1">
    <source>
        <dbReference type="SAM" id="MobiDB-lite"/>
    </source>
</evidence>
<evidence type="ECO:0000256" key="2">
    <source>
        <dbReference type="SAM" id="Phobius"/>
    </source>
</evidence>
<feature type="transmembrane region" description="Helical" evidence="2">
    <location>
        <begin position="121"/>
        <end position="144"/>
    </location>
</feature>
<comment type="caution">
    <text evidence="3">The sequence shown here is derived from an EMBL/GenBank/DDBJ whole genome shotgun (WGS) entry which is preliminary data.</text>
</comment>
<organism evidence="3 4">
    <name type="scientific">Cellulomonas cellasea</name>
    <dbReference type="NCBI Taxonomy" id="43670"/>
    <lineage>
        <taxon>Bacteria</taxon>
        <taxon>Bacillati</taxon>
        <taxon>Actinomycetota</taxon>
        <taxon>Actinomycetes</taxon>
        <taxon>Micrococcales</taxon>
        <taxon>Cellulomonadaceae</taxon>
        <taxon>Cellulomonas</taxon>
    </lineage>
</organism>
<dbReference type="RefSeq" id="WP_183295202.1">
    <property type="nucleotide sequence ID" value="NZ_JACHVX010000002.1"/>
</dbReference>
<feature type="transmembrane region" description="Helical" evidence="2">
    <location>
        <begin position="80"/>
        <end position="101"/>
    </location>
</feature>
<dbReference type="PANTHER" id="PTHR31272">
    <property type="entry name" value="CYTOCHROME C-TYPE BIOGENESIS PROTEIN HI_1454-RELATED"/>
    <property type="match status" value="1"/>
</dbReference>
<proteinExistence type="predicted"/>
<keyword evidence="2" id="KW-0812">Transmembrane</keyword>
<keyword evidence="2" id="KW-0472">Membrane</keyword>
<reference evidence="3 4" key="2">
    <citation type="submission" date="2020-08" db="EMBL/GenBank/DDBJ databases">
        <authorList>
            <person name="Partida-Martinez L."/>
            <person name="Huntemann M."/>
            <person name="Clum A."/>
            <person name="Wang J."/>
            <person name="Palaniappan K."/>
            <person name="Ritter S."/>
            <person name="Chen I.-M."/>
            <person name="Stamatis D."/>
            <person name="Reddy T."/>
            <person name="O'Malley R."/>
            <person name="Daum C."/>
            <person name="Shapiro N."/>
            <person name="Ivanova N."/>
            <person name="Kyrpides N."/>
            <person name="Woyke T."/>
        </authorList>
    </citation>
    <scope>NUCLEOTIDE SEQUENCE [LARGE SCALE GENOMIC DNA]</scope>
    <source>
        <strain evidence="3 4">RAS26</strain>
    </source>
</reference>
<keyword evidence="2" id="KW-1133">Transmembrane helix</keyword>
<reference evidence="3 4" key="1">
    <citation type="submission" date="2020-08" db="EMBL/GenBank/DDBJ databases">
        <title>The Agave Microbiome: Exploring the role of microbial communities in plant adaptations to desert environments.</title>
        <authorList>
            <person name="Partida-Martinez L.P."/>
        </authorList>
    </citation>
    <scope>NUCLEOTIDE SEQUENCE [LARGE SCALE GENOMIC DNA]</scope>
    <source>
        <strain evidence="3 4">RAS26</strain>
    </source>
</reference>